<evidence type="ECO:0000313" key="4">
    <source>
        <dbReference type="Proteomes" id="UP000028534"/>
    </source>
</evidence>
<name>A0A084E705_SPHYA</name>
<evidence type="ECO:0008006" key="6">
    <source>
        <dbReference type="Google" id="ProtNLM"/>
    </source>
</evidence>
<dbReference type="Proteomes" id="UP000037029">
    <property type="component" value="Plasmid pses189"/>
</dbReference>
<keyword evidence="1" id="KW-1133">Transmembrane helix</keyword>
<protein>
    <recommendedName>
        <fullName evidence="6">DUF202 domain-containing protein</fullName>
    </recommendedName>
</protein>
<accession>A0A084E705</accession>
<geneLocation type="plasmid" evidence="5">
    <name>pses189</name>
</geneLocation>
<evidence type="ECO:0000313" key="2">
    <source>
        <dbReference type="EMBL" id="ATP22042.1"/>
    </source>
</evidence>
<dbReference type="AlphaFoldDB" id="A0A084E705"/>
<proteinExistence type="predicted"/>
<reference evidence="3 4" key="1">
    <citation type="submission" date="2014-03" db="EMBL/GenBank/DDBJ databases">
        <title>Genome sequence of Sphingobium yanoikuyae B1.</title>
        <authorList>
            <person name="Gan H.M."/>
            <person name="Gan H.Y."/>
            <person name="Savka M.A."/>
        </authorList>
    </citation>
    <scope>NUCLEOTIDE SEQUENCE [LARGE SCALE GENOMIC DNA]</scope>
    <source>
        <strain evidence="3 4">B1</strain>
    </source>
</reference>
<reference evidence="2 5" key="2">
    <citation type="submission" date="2017-04" db="EMBL/GenBank/DDBJ databases">
        <title>Characterization, genome and methylation analysis of a phthalic acid esters degrading strain Sphingobium yanoikuyae SHJ.</title>
        <authorList>
            <person name="Feng L."/>
        </authorList>
    </citation>
    <scope>NUCLEOTIDE SEQUENCE [LARGE SCALE GENOMIC DNA]</scope>
    <source>
        <strain evidence="2 5">SHJ</strain>
        <plasmid evidence="5">Plasmid pses189</plasmid>
        <plasmid evidence="2">pSES189</plasmid>
    </source>
</reference>
<dbReference type="EMBL" id="JGVR01000055">
    <property type="protein sequence ID" value="KEZ13747.1"/>
    <property type="molecule type" value="Genomic_DNA"/>
</dbReference>
<keyword evidence="1" id="KW-0812">Transmembrane</keyword>
<geneLocation type="plasmid" evidence="2">
    <name>pSES189</name>
</geneLocation>
<evidence type="ECO:0000256" key="1">
    <source>
        <dbReference type="SAM" id="Phobius"/>
    </source>
</evidence>
<keyword evidence="1" id="KW-0472">Membrane</keyword>
<dbReference type="PATRIC" id="fig|13690.10.peg.5109"/>
<gene>
    <name evidence="2" type="ORF">BV87_26740</name>
    <name evidence="3" type="ORF">CP98_04942</name>
</gene>
<dbReference type="EMBL" id="CP020927">
    <property type="protein sequence ID" value="ATP22042.1"/>
    <property type="molecule type" value="Genomic_DNA"/>
</dbReference>
<feature type="transmembrane region" description="Helical" evidence="1">
    <location>
        <begin position="51"/>
        <end position="71"/>
    </location>
</feature>
<sequence>MPLWLELLRTPMAAPETSGLRRMRLVWQLLCLSLAATLISLEEIQAAAPHLAVPLAGALLVAVVLHTAVYWSRKNRADRALIASREGKPQ</sequence>
<dbReference type="RefSeq" id="WP_026109445.1">
    <property type="nucleotide sequence ID" value="NZ_CP020927.1"/>
</dbReference>
<dbReference type="Proteomes" id="UP000028534">
    <property type="component" value="Unassembled WGS sequence"/>
</dbReference>
<organism evidence="3 4">
    <name type="scientific">Sphingobium yanoikuyae</name>
    <name type="common">Sphingomonas yanoikuyae</name>
    <dbReference type="NCBI Taxonomy" id="13690"/>
    <lineage>
        <taxon>Bacteria</taxon>
        <taxon>Pseudomonadati</taxon>
        <taxon>Pseudomonadota</taxon>
        <taxon>Alphaproteobacteria</taxon>
        <taxon>Sphingomonadales</taxon>
        <taxon>Sphingomonadaceae</taxon>
        <taxon>Sphingobium</taxon>
    </lineage>
</organism>
<evidence type="ECO:0000313" key="5">
    <source>
        <dbReference type="Proteomes" id="UP000037029"/>
    </source>
</evidence>
<evidence type="ECO:0000313" key="3">
    <source>
        <dbReference type="EMBL" id="KEZ13747.1"/>
    </source>
</evidence>
<keyword evidence="2" id="KW-0614">Plasmid</keyword>